<dbReference type="HOGENOM" id="CLU_520621_0_0_10"/>
<dbReference type="GO" id="GO:0005524">
    <property type="term" value="F:ATP binding"/>
    <property type="evidence" value="ECO:0007669"/>
    <property type="project" value="InterPro"/>
</dbReference>
<dbReference type="Pfam" id="PF13476">
    <property type="entry name" value="AAA_23"/>
    <property type="match status" value="1"/>
</dbReference>
<dbReference type="GO" id="GO:0016887">
    <property type="term" value="F:ATP hydrolysis activity"/>
    <property type="evidence" value="ECO:0007669"/>
    <property type="project" value="InterPro"/>
</dbReference>
<evidence type="ECO:0000259" key="1">
    <source>
        <dbReference type="Pfam" id="PF13304"/>
    </source>
</evidence>
<dbReference type="InterPro" id="IPR027417">
    <property type="entry name" value="P-loop_NTPase"/>
</dbReference>
<dbReference type="PANTHER" id="PTHR43581:SF2">
    <property type="entry name" value="EXCINUCLEASE ATPASE SUBUNIT"/>
    <property type="match status" value="1"/>
</dbReference>
<feature type="domain" description="Rad50/SbcC-type AAA" evidence="2">
    <location>
        <begin position="167"/>
        <end position="226"/>
    </location>
</feature>
<dbReference type="Proteomes" id="UP000007519">
    <property type="component" value="Chromosome"/>
</dbReference>
<dbReference type="Gene3D" id="3.40.50.300">
    <property type="entry name" value="P-loop containing nucleotide triphosphate hydrolases"/>
    <property type="match status" value="1"/>
</dbReference>
<sequence length="532" mass="61360">MIYPKSFPASENTSYLDEQIYLRLKELVDQGEELSVSFHHEVYVKTTEAFEKERGIVDIIAVLDFLIFIPTKGLLLLQEDAHELIPAVLKQLYNSLREKWPSIPIYTAYSSAFSNSSLNFKDWLMQQFAGETISLTTEEQEHIEHHLKENNLYYTPSGRLSAFTFENFQGIKSSGLENLPTSANWIFLTGENGYGKTSLLRAIATALYAEIPMAEENKGFSSLDQKDKKTKLGLLLQSPDDDEKNYYVYPRERLKTVYRNVVAYGPARLETYEQDEPSKTVVKNPILSIYRSSIPLRSIEYYLKLWKLHSDETIQEKFKQTIALLEQLLGAMGMQIEVTKSQRVFYLEEGKSAIQFNQLASGYRSLIAMVGDLIIRMFEAQPDVLNPVEFEGIVIIDELDLHWHPKWQQKIPQLLTDLFPKIQFIASTHSPIPLLGAPEGSVFLKVNRTAEKGIWVERLSQLEKEIHKLTPNIVLDSDIFDFDFFEGKSNEELEQIYVEDDYETVQKNKEIEERLKNVSVDIFPKDLFSNED</sequence>
<dbReference type="InterPro" id="IPR051396">
    <property type="entry name" value="Bact_Antivir_Def_Nuclease"/>
</dbReference>
<dbReference type="EMBL" id="CP002831">
    <property type="protein sequence ID" value="AFC23140.1"/>
    <property type="molecule type" value="Genomic_DNA"/>
</dbReference>
<dbReference type="OrthoDB" id="9805802at2"/>
<evidence type="ECO:0000259" key="2">
    <source>
        <dbReference type="Pfam" id="PF13476"/>
    </source>
</evidence>
<organism evidence="3 4">
    <name type="scientific">Saprospira grandis (strain Lewin)</name>
    <dbReference type="NCBI Taxonomy" id="984262"/>
    <lineage>
        <taxon>Bacteria</taxon>
        <taxon>Pseudomonadati</taxon>
        <taxon>Bacteroidota</taxon>
        <taxon>Saprospiria</taxon>
        <taxon>Saprospirales</taxon>
        <taxon>Saprospiraceae</taxon>
        <taxon>Saprospira</taxon>
    </lineage>
</organism>
<dbReference type="STRING" id="984262.SGRA_0401"/>
<keyword evidence="4" id="KW-1185">Reference proteome</keyword>
<feature type="domain" description="ATPase AAA-type core" evidence="1">
    <location>
        <begin position="327"/>
        <end position="431"/>
    </location>
</feature>
<name>H6L904_SAPGL</name>
<dbReference type="AlphaFoldDB" id="H6L904"/>
<dbReference type="PANTHER" id="PTHR43581">
    <property type="entry name" value="ATP/GTP PHOSPHATASE"/>
    <property type="match status" value="1"/>
</dbReference>
<dbReference type="SUPFAM" id="SSF52540">
    <property type="entry name" value="P-loop containing nucleoside triphosphate hydrolases"/>
    <property type="match status" value="1"/>
</dbReference>
<dbReference type="InterPro" id="IPR038729">
    <property type="entry name" value="Rad50/SbcC_AAA"/>
</dbReference>
<evidence type="ECO:0000313" key="3">
    <source>
        <dbReference type="EMBL" id="AFC23140.1"/>
    </source>
</evidence>
<dbReference type="GO" id="GO:0006302">
    <property type="term" value="P:double-strand break repair"/>
    <property type="evidence" value="ECO:0007669"/>
    <property type="project" value="InterPro"/>
</dbReference>
<dbReference type="eggNOG" id="COG3950">
    <property type="taxonomic scope" value="Bacteria"/>
</dbReference>
<dbReference type="RefSeq" id="WP_014373387.1">
    <property type="nucleotide sequence ID" value="NC_016940.1"/>
</dbReference>
<proteinExistence type="predicted"/>
<evidence type="ECO:0000313" key="4">
    <source>
        <dbReference type="Proteomes" id="UP000007519"/>
    </source>
</evidence>
<reference evidence="3 4" key="1">
    <citation type="journal article" date="2012" name="Stand. Genomic Sci.">
        <title>Complete genome sequencing and analysis of Saprospira grandis str. Lewin, a predatory marine bacterium.</title>
        <authorList>
            <person name="Saw J.H."/>
            <person name="Yuryev A."/>
            <person name="Kanbe M."/>
            <person name="Hou S."/>
            <person name="Young A.G."/>
            <person name="Aizawa S."/>
            <person name="Alam M."/>
        </authorList>
    </citation>
    <scope>NUCLEOTIDE SEQUENCE [LARGE SCALE GENOMIC DNA]</scope>
    <source>
        <strain evidence="3 4">Lewin</strain>
    </source>
</reference>
<dbReference type="Pfam" id="PF13304">
    <property type="entry name" value="AAA_21"/>
    <property type="match status" value="1"/>
</dbReference>
<dbReference type="KEGG" id="sgn:SGRA_0401"/>
<protein>
    <submittedName>
        <fullName evidence="3">SMC domain protein</fullName>
    </submittedName>
</protein>
<accession>H6L904</accession>
<gene>
    <name evidence="3" type="ordered locus">SGRA_0401</name>
</gene>
<dbReference type="InterPro" id="IPR003959">
    <property type="entry name" value="ATPase_AAA_core"/>
</dbReference>